<dbReference type="Pfam" id="PF13193">
    <property type="entry name" value="AMP-binding_C"/>
    <property type="match status" value="1"/>
</dbReference>
<comment type="cofactor">
    <cofactor evidence="1">
        <name>pantetheine 4'-phosphate</name>
        <dbReference type="ChEBI" id="CHEBI:47942"/>
    </cofactor>
</comment>
<dbReference type="PANTHER" id="PTHR45527:SF1">
    <property type="entry name" value="FATTY ACID SYNTHASE"/>
    <property type="match status" value="1"/>
</dbReference>
<name>A0A7Z1AYR3_9PSEU</name>
<dbReference type="Pfam" id="PF00668">
    <property type="entry name" value="Condensation"/>
    <property type="match status" value="1"/>
</dbReference>
<sequence length="1070" mass="115742">MVEKDDIESISGLAAMQKGMLFSHVVDTGSDAYVEQFDFTIAGEIDAGHLRTALAGVSRTYGVLRSLFSFRNTDEPYQIVLRERDPEWRVLDVRPSADPAAEVDALKAADRARGFDLAREVLLRATLVRVADRRWRLVLTFHHIVLDGWSLGPLFATMMGYYDELTSTGTYRQKSEALPYSEYIAWYENQHDTDARRHWADALEGYETAAVLPTTERPGGYQGASHRFTLPAGLYEGLRGFARDAKVTQNAVFQAAWGVVLQKFNHTDDVVFGSVVSGRGTALPGVGEAVGLFCNTQPVRVRTSAGQDFTGLCRDVQDAYLRANAYEHFALHEIQALTSLRTGLLDHVVAFENYPLSDQLQEFGGDEGDDDLAFEGVEVFERTSYDLHIVVNPGREFAVTFVYNENAYAPELMATLERSLLRVLTAAVADPAVPVAGLALADAPARHTAATASPRLGSTLPAVFAEVVARHGERTALTWQGRHHTYRDLDAWSDAIARRLTDLGVAPGDPVGVLADRRPELVAAFLGVLKTGAFYVPIDTKDADPRVGHILADAGARHLCTVTDFAPKAPASVEVLLVDPPTGDVPAFTGPATANADTAYLMYTSGSTGAPKGCGISHRNILRLVTDQTFFDFSAEQVVMFTGSPAFDSSTFEIWGTLLHGGTLVLAEELDVLDGDRMRAMITASGVRSMWLTSPLFNQLCDQDPTIFASLEHLLVGGSALSVPHLATVRAACPGLVLTNGYGPTENTTFSTTHRVRPADLERGRIPIGVPLAHSTAHVLDRALNPLPPGAVGELCVGGDGVSAGYHRQPELTAQRFVTVPALPGERLYRTGDLVRELPDGTFDYLGRADDQVKISGFRIELGEVEHVVRALPGVRDVSVICVENAGEKSLRGFYTTDSGLTPDQVRQGLAANVAPYLVPAELVALESLPLNKSGKVDRAALAAIRPAAPTPASAAELSGLSEMERVVYDALADLVPSGAVDVRRNFFDLGINSLNLLTINNRLRKALDRDLPLVLYFEHTSIAALAAHLASGGTDQAEPDAPAPDEEEEQELVLATSRLLLDLHDDPEM</sequence>
<dbReference type="GO" id="GO:0005737">
    <property type="term" value="C:cytoplasm"/>
    <property type="evidence" value="ECO:0007669"/>
    <property type="project" value="TreeGrafter"/>
</dbReference>
<dbReference type="AlphaFoldDB" id="A0A7Z1AYR3"/>
<dbReference type="GO" id="GO:0003824">
    <property type="term" value="F:catalytic activity"/>
    <property type="evidence" value="ECO:0007669"/>
    <property type="project" value="InterPro"/>
</dbReference>
<evidence type="ECO:0000256" key="2">
    <source>
        <dbReference type="ARBA" id="ARBA00022450"/>
    </source>
</evidence>
<feature type="domain" description="Carrier" evidence="5">
    <location>
        <begin position="959"/>
        <end position="1034"/>
    </location>
</feature>
<dbReference type="SUPFAM" id="SSF56801">
    <property type="entry name" value="Acetyl-CoA synthetase-like"/>
    <property type="match status" value="1"/>
</dbReference>
<dbReference type="PANTHER" id="PTHR45527">
    <property type="entry name" value="NONRIBOSOMAL PEPTIDE SYNTHETASE"/>
    <property type="match status" value="1"/>
</dbReference>
<protein>
    <submittedName>
        <fullName evidence="6">Non-ribosomal peptide synthetase</fullName>
    </submittedName>
</protein>
<dbReference type="Pfam" id="PF00550">
    <property type="entry name" value="PP-binding"/>
    <property type="match status" value="1"/>
</dbReference>
<keyword evidence="2" id="KW-0596">Phosphopantetheine</keyword>
<evidence type="ECO:0000259" key="5">
    <source>
        <dbReference type="PROSITE" id="PS50075"/>
    </source>
</evidence>
<dbReference type="SUPFAM" id="SSF52777">
    <property type="entry name" value="CoA-dependent acyltransferases"/>
    <property type="match status" value="2"/>
</dbReference>
<dbReference type="InterPro" id="IPR025110">
    <property type="entry name" value="AMP-bd_C"/>
</dbReference>
<dbReference type="PROSITE" id="PS00455">
    <property type="entry name" value="AMP_BINDING"/>
    <property type="match status" value="1"/>
</dbReference>
<dbReference type="InterPro" id="IPR023213">
    <property type="entry name" value="CAT-like_dom_sf"/>
</dbReference>
<dbReference type="GO" id="GO:0031177">
    <property type="term" value="F:phosphopantetheine binding"/>
    <property type="evidence" value="ECO:0007669"/>
    <property type="project" value="InterPro"/>
</dbReference>
<dbReference type="InterPro" id="IPR020845">
    <property type="entry name" value="AMP-binding_CS"/>
</dbReference>
<dbReference type="NCBIfam" id="TIGR01733">
    <property type="entry name" value="AA-adenyl-dom"/>
    <property type="match status" value="1"/>
</dbReference>
<dbReference type="InterPro" id="IPR036736">
    <property type="entry name" value="ACP-like_sf"/>
</dbReference>
<evidence type="ECO:0000313" key="7">
    <source>
        <dbReference type="Proteomes" id="UP000185696"/>
    </source>
</evidence>
<dbReference type="CDD" id="cd12117">
    <property type="entry name" value="A_NRPS_Srf_like"/>
    <property type="match status" value="1"/>
</dbReference>
<gene>
    <name evidence="6" type="ORF">BLA60_17020</name>
</gene>
<dbReference type="Gene3D" id="1.10.1200.10">
    <property type="entry name" value="ACP-like"/>
    <property type="match status" value="1"/>
</dbReference>
<dbReference type="Gene3D" id="3.30.559.10">
    <property type="entry name" value="Chloramphenicol acetyltransferase-like domain"/>
    <property type="match status" value="1"/>
</dbReference>
<dbReference type="EMBL" id="MSIF01000007">
    <property type="protein sequence ID" value="OLF10148.1"/>
    <property type="molecule type" value="Genomic_DNA"/>
</dbReference>
<evidence type="ECO:0000313" key="6">
    <source>
        <dbReference type="EMBL" id="OLF10148.1"/>
    </source>
</evidence>
<dbReference type="OrthoDB" id="2472181at2"/>
<dbReference type="SMART" id="SM00823">
    <property type="entry name" value="PKS_PP"/>
    <property type="match status" value="1"/>
</dbReference>
<feature type="region of interest" description="Disordered" evidence="4">
    <location>
        <begin position="1032"/>
        <end position="1051"/>
    </location>
</feature>
<keyword evidence="3" id="KW-0597">Phosphoprotein</keyword>
<reference evidence="6 7" key="1">
    <citation type="submission" date="2016-12" db="EMBL/GenBank/DDBJ databases">
        <title>The draft genome sequence of Actinophytocola xinjiangensis.</title>
        <authorList>
            <person name="Wang W."/>
            <person name="Yuan L."/>
        </authorList>
    </citation>
    <scope>NUCLEOTIDE SEQUENCE [LARGE SCALE GENOMIC DNA]</scope>
    <source>
        <strain evidence="6 7">CGMCC 4.4663</strain>
    </source>
</reference>
<dbReference type="GO" id="GO:0008610">
    <property type="term" value="P:lipid biosynthetic process"/>
    <property type="evidence" value="ECO:0007669"/>
    <property type="project" value="UniProtKB-ARBA"/>
</dbReference>
<dbReference type="GO" id="GO:0043041">
    <property type="term" value="P:amino acid activation for nonribosomal peptide biosynthetic process"/>
    <property type="evidence" value="ECO:0007669"/>
    <property type="project" value="TreeGrafter"/>
</dbReference>
<dbReference type="Proteomes" id="UP000185696">
    <property type="component" value="Unassembled WGS sequence"/>
</dbReference>
<dbReference type="Gene3D" id="3.30.300.30">
    <property type="match status" value="1"/>
</dbReference>
<keyword evidence="7" id="KW-1185">Reference proteome</keyword>
<evidence type="ECO:0000256" key="1">
    <source>
        <dbReference type="ARBA" id="ARBA00001957"/>
    </source>
</evidence>
<dbReference type="Pfam" id="PF00501">
    <property type="entry name" value="AMP-binding"/>
    <property type="match status" value="1"/>
</dbReference>
<proteinExistence type="predicted"/>
<comment type="caution">
    <text evidence="6">The sequence shown here is derived from an EMBL/GenBank/DDBJ whole genome shotgun (WGS) entry which is preliminary data.</text>
</comment>
<accession>A0A7Z1AYR3</accession>
<dbReference type="InterPro" id="IPR010071">
    <property type="entry name" value="AA_adenyl_dom"/>
</dbReference>
<dbReference type="CDD" id="cd19543">
    <property type="entry name" value="DCL_NRPS"/>
    <property type="match status" value="1"/>
</dbReference>
<dbReference type="GO" id="GO:0044550">
    <property type="term" value="P:secondary metabolite biosynthetic process"/>
    <property type="evidence" value="ECO:0007669"/>
    <property type="project" value="TreeGrafter"/>
</dbReference>
<dbReference type="Gene3D" id="3.30.559.30">
    <property type="entry name" value="Nonribosomal peptide synthetase, condensation domain"/>
    <property type="match status" value="1"/>
</dbReference>
<evidence type="ECO:0000256" key="4">
    <source>
        <dbReference type="SAM" id="MobiDB-lite"/>
    </source>
</evidence>
<dbReference type="InterPro" id="IPR045851">
    <property type="entry name" value="AMP-bd_C_sf"/>
</dbReference>
<dbReference type="InterPro" id="IPR001242">
    <property type="entry name" value="Condensation_dom"/>
</dbReference>
<organism evidence="6 7">
    <name type="scientific">Actinophytocola xinjiangensis</name>
    <dbReference type="NCBI Taxonomy" id="485602"/>
    <lineage>
        <taxon>Bacteria</taxon>
        <taxon>Bacillati</taxon>
        <taxon>Actinomycetota</taxon>
        <taxon>Actinomycetes</taxon>
        <taxon>Pseudonocardiales</taxon>
        <taxon>Pseudonocardiaceae</taxon>
    </lineage>
</organism>
<dbReference type="InterPro" id="IPR000873">
    <property type="entry name" value="AMP-dep_synth/lig_dom"/>
</dbReference>
<evidence type="ECO:0000256" key="3">
    <source>
        <dbReference type="ARBA" id="ARBA00022553"/>
    </source>
</evidence>
<dbReference type="Gene3D" id="2.30.38.10">
    <property type="entry name" value="Luciferase, Domain 3"/>
    <property type="match status" value="1"/>
</dbReference>
<dbReference type="InterPro" id="IPR020806">
    <property type="entry name" value="PKS_PP-bd"/>
</dbReference>
<dbReference type="InterPro" id="IPR009081">
    <property type="entry name" value="PP-bd_ACP"/>
</dbReference>
<dbReference type="RefSeq" id="WP_075133869.1">
    <property type="nucleotide sequence ID" value="NZ_MSIF01000007.1"/>
</dbReference>
<dbReference type="SUPFAM" id="SSF47336">
    <property type="entry name" value="ACP-like"/>
    <property type="match status" value="1"/>
</dbReference>
<dbReference type="Gene3D" id="3.40.50.980">
    <property type="match status" value="2"/>
</dbReference>
<dbReference type="PROSITE" id="PS50075">
    <property type="entry name" value="CARRIER"/>
    <property type="match status" value="1"/>
</dbReference>